<organism evidence="1">
    <name type="scientific">Phage sp. ctOz71</name>
    <dbReference type="NCBI Taxonomy" id="2825793"/>
    <lineage>
        <taxon>Viruses</taxon>
    </lineage>
</organism>
<sequence length="56" mass="6290">MLLTKHKVQELVDSIEIGVKELEEYSGVKLDDDSATLVGNAIEMFKDKIIDELGRL</sequence>
<proteinExistence type="predicted"/>
<dbReference type="EMBL" id="BK016108">
    <property type="protein sequence ID" value="DAF95331.1"/>
    <property type="molecule type" value="Genomic_DNA"/>
</dbReference>
<evidence type="ECO:0000313" key="1">
    <source>
        <dbReference type="EMBL" id="DAF95331.1"/>
    </source>
</evidence>
<reference evidence="1" key="1">
    <citation type="journal article" date="2021" name="Proc. Natl. Acad. Sci. U.S.A.">
        <title>A Catalog of Tens of Thousands of Viruses from Human Metagenomes Reveals Hidden Associations with Chronic Diseases.</title>
        <authorList>
            <person name="Tisza M.J."/>
            <person name="Buck C.B."/>
        </authorList>
    </citation>
    <scope>NUCLEOTIDE SEQUENCE</scope>
    <source>
        <strain evidence="1">CtOz71</strain>
    </source>
</reference>
<protein>
    <submittedName>
        <fullName evidence="1">Uncharacterized protein</fullName>
    </submittedName>
</protein>
<accession>A0A8S5ULM9</accession>
<name>A0A8S5ULM9_9VIRU</name>